<keyword evidence="1" id="KW-1185">Reference proteome</keyword>
<name>A0AC58TGJ7_TOBAC</name>
<reference evidence="2" key="2">
    <citation type="submission" date="2025-08" db="UniProtKB">
        <authorList>
            <consortium name="RefSeq"/>
        </authorList>
    </citation>
    <scope>IDENTIFICATION</scope>
    <source>
        <tissue evidence="2">Leaf</tissue>
    </source>
</reference>
<proteinExistence type="predicted"/>
<dbReference type="Proteomes" id="UP000790787">
    <property type="component" value="Chromosome 20"/>
</dbReference>
<reference evidence="1" key="1">
    <citation type="journal article" date="2014" name="Nat. Commun.">
        <title>The tobacco genome sequence and its comparison with those of tomato and potato.</title>
        <authorList>
            <person name="Sierro N."/>
            <person name="Battey J.N."/>
            <person name="Ouadi S."/>
            <person name="Bakaher N."/>
            <person name="Bovet L."/>
            <person name="Willig A."/>
            <person name="Goepfert S."/>
            <person name="Peitsch M.C."/>
            <person name="Ivanov N.V."/>
        </authorList>
    </citation>
    <scope>NUCLEOTIDE SEQUENCE [LARGE SCALE GENOMIC DNA]</scope>
</reference>
<dbReference type="RefSeq" id="XP_075096352.1">
    <property type="nucleotide sequence ID" value="XM_075240251.1"/>
</dbReference>
<protein>
    <submittedName>
        <fullName evidence="2">Uncharacterized protein LOC142174455</fullName>
    </submittedName>
</protein>
<evidence type="ECO:0000313" key="1">
    <source>
        <dbReference type="Proteomes" id="UP000790787"/>
    </source>
</evidence>
<sequence length="230" mass="26273">MDMPAVHHGPLSDEILVLQGDHRFAYVWEGELVEQTLRTRRVDGVWDFMRERGFHSRVVQRLRDTGFYRIFEIGRLQLDWSLIIALIARWRPDTHTFHLPIGEATITLQDVQQFTGFRPQGEAAASGGSRISVTTIRKHLEAIGHHLFYQLGLQMQQHADNPTVTEYGRLVVELALRTLQRAREDDRLDYAAEYVAPEHYNQGRPVVRPRGRARARGSLQGCGGWKGGGP</sequence>
<evidence type="ECO:0000313" key="2">
    <source>
        <dbReference type="RefSeq" id="XP_075096352.1"/>
    </source>
</evidence>
<accession>A0AC58TGJ7</accession>
<gene>
    <name evidence="2" type="primary">LOC142174455</name>
</gene>
<organism evidence="1 2">
    <name type="scientific">Nicotiana tabacum</name>
    <name type="common">Common tobacco</name>
    <dbReference type="NCBI Taxonomy" id="4097"/>
    <lineage>
        <taxon>Eukaryota</taxon>
        <taxon>Viridiplantae</taxon>
        <taxon>Streptophyta</taxon>
        <taxon>Embryophyta</taxon>
        <taxon>Tracheophyta</taxon>
        <taxon>Spermatophyta</taxon>
        <taxon>Magnoliopsida</taxon>
        <taxon>eudicotyledons</taxon>
        <taxon>Gunneridae</taxon>
        <taxon>Pentapetalae</taxon>
        <taxon>asterids</taxon>
        <taxon>lamiids</taxon>
        <taxon>Solanales</taxon>
        <taxon>Solanaceae</taxon>
        <taxon>Nicotianoideae</taxon>
        <taxon>Nicotianeae</taxon>
        <taxon>Nicotiana</taxon>
    </lineage>
</organism>